<dbReference type="SUPFAM" id="SSF47391">
    <property type="entry name" value="Dimerization-anchoring domain of cAMP-dependent PK regulatory subunit"/>
    <property type="match status" value="1"/>
</dbReference>
<evidence type="ECO:0000256" key="4">
    <source>
        <dbReference type="ARBA" id="ARBA00023273"/>
    </source>
</evidence>
<evidence type="ECO:0000256" key="5">
    <source>
        <dbReference type="ARBA" id="ARBA00035651"/>
    </source>
</evidence>
<dbReference type="PANTHER" id="PTHR14952">
    <property type="entry name" value="ROPPORIN-1-LIKE PROTEIN"/>
    <property type="match status" value="1"/>
</dbReference>
<dbReference type="EMBL" id="CAXLJM020000039">
    <property type="protein sequence ID" value="CAL8108115.1"/>
    <property type="molecule type" value="Genomic_DNA"/>
</dbReference>
<evidence type="ECO:0000256" key="6">
    <source>
        <dbReference type="SAM" id="MobiDB-lite"/>
    </source>
</evidence>
<evidence type="ECO:0000313" key="8">
    <source>
        <dbReference type="Proteomes" id="UP001642540"/>
    </source>
</evidence>
<evidence type="ECO:0000313" key="7">
    <source>
        <dbReference type="EMBL" id="CAL8108115.1"/>
    </source>
</evidence>
<dbReference type="Proteomes" id="UP001642540">
    <property type="component" value="Unassembled WGS sequence"/>
</dbReference>
<name>A0ABP1QQM7_9HEXA</name>
<protein>
    <recommendedName>
        <fullName evidence="9">Ropporin-1-like protein</fullName>
    </recommendedName>
</protein>
<comment type="caution">
    <text evidence="7">The sequence shown here is derived from an EMBL/GenBank/DDBJ whole genome shotgun (WGS) entry which is preliminary data.</text>
</comment>
<reference evidence="7 8" key="1">
    <citation type="submission" date="2024-08" db="EMBL/GenBank/DDBJ databases">
        <authorList>
            <person name="Cucini C."/>
            <person name="Frati F."/>
        </authorList>
    </citation>
    <scope>NUCLEOTIDE SEQUENCE [LARGE SCALE GENOMIC DNA]</scope>
</reference>
<dbReference type="PANTHER" id="PTHR14952:SF9">
    <property type="entry name" value="EF-HAND DOMAIN-CONTAINING PROTEIN"/>
    <property type="match status" value="1"/>
</dbReference>
<keyword evidence="4" id="KW-0966">Cell projection</keyword>
<keyword evidence="3" id="KW-0969">Cilium</keyword>
<comment type="similarity">
    <text evidence="5">Belongs to the ropporin family.</text>
</comment>
<organism evidence="7 8">
    <name type="scientific">Orchesella dallaii</name>
    <dbReference type="NCBI Taxonomy" id="48710"/>
    <lineage>
        <taxon>Eukaryota</taxon>
        <taxon>Metazoa</taxon>
        <taxon>Ecdysozoa</taxon>
        <taxon>Arthropoda</taxon>
        <taxon>Hexapoda</taxon>
        <taxon>Collembola</taxon>
        <taxon>Entomobryomorpha</taxon>
        <taxon>Entomobryoidea</taxon>
        <taxon>Orchesellidae</taxon>
        <taxon>Orchesellinae</taxon>
        <taxon>Orchesella</taxon>
    </lineage>
</organism>
<dbReference type="CDD" id="cd23019">
    <property type="entry name" value="DD_ROP"/>
    <property type="match status" value="1"/>
</dbReference>
<feature type="compositionally biased region" description="Low complexity" evidence="6">
    <location>
        <begin position="1"/>
        <end position="13"/>
    </location>
</feature>
<comment type="subcellular location">
    <subcellularLocation>
        <location evidence="1">Cell projection</location>
        <location evidence="1">Cilium</location>
        <location evidence="1">Flagellum</location>
    </subcellularLocation>
</comment>
<evidence type="ECO:0008006" key="9">
    <source>
        <dbReference type="Google" id="ProtNLM"/>
    </source>
</evidence>
<gene>
    <name evidence="7" type="ORF">ODALV1_LOCUS12878</name>
</gene>
<evidence type="ECO:0000256" key="2">
    <source>
        <dbReference type="ARBA" id="ARBA00022846"/>
    </source>
</evidence>
<keyword evidence="2" id="KW-0282">Flagellum</keyword>
<accession>A0ABP1QQM7</accession>
<sequence length="118" mass="13146">MEPTTTTETGTGTPPTPPPPPHTEDHGGQLMDIFCQDQIRIPPSLPNILKQFTKAAIRTQPRDLDVWGAAYFRAMAEGLAPPVKETLEYPLMESKDGLTVGLLRVLDRQVRKKKEQII</sequence>
<feature type="region of interest" description="Disordered" evidence="6">
    <location>
        <begin position="1"/>
        <end position="28"/>
    </location>
</feature>
<proteinExistence type="inferred from homology"/>
<evidence type="ECO:0000256" key="1">
    <source>
        <dbReference type="ARBA" id="ARBA00004230"/>
    </source>
</evidence>
<evidence type="ECO:0000256" key="3">
    <source>
        <dbReference type="ARBA" id="ARBA00023069"/>
    </source>
</evidence>
<keyword evidence="8" id="KW-1185">Reference proteome</keyword>
<dbReference type="InterPro" id="IPR047844">
    <property type="entry name" value="ROP_DD"/>
</dbReference>
<dbReference type="Gene3D" id="1.20.890.10">
    <property type="entry name" value="cAMP-dependent protein kinase regulatory subunit, dimerization-anchoring domain"/>
    <property type="match status" value="1"/>
</dbReference>